<evidence type="ECO:0000256" key="2">
    <source>
        <dbReference type="ARBA" id="ARBA00008814"/>
    </source>
</evidence>
<dbReference type="SUPFAM" id="SSF51215">
    <property type="entry name" value="Regulatory protein AraC"/>
    <property type="match status" value="1"/>
</dbReference>
<dbReference type="Gene3D" id="3.40.50.1980">
    <property type="entry name" value="Nitrogenase molybdenum iron protein domain"/>
    <property type="match status" value="2"/>
</dbReference>
<feature type="domain" description="Fe/B12 periplasmic-binding" evidence="9">
    <location>
        <begin position="324"/>
        <end position="586"/>
    </location>
</feature>
<dbReference type="Pfam" id="PF01497">
    <property type="entry name" value="Peripla_BP_2"/>
    <property type="match status" value="1"/>
</dbReference>
<keyword evidence="7" id="KW-0804">Transcription</keyword>
<evidence type="ECO:0000259" key="9">
    <source>
        <dbReference type="PROSITE" id="PS50983"/>
    </source>
</evidence>
<dbReference type="SUPFAM" id="SSF53807">
    <property type="entry name" value="Helical backbone' metal receptor"/>
    <property type="match status" value="1"/>
</dbReference>
<evidence type="ECO:0000256" key="6">
    <source>
        <dbReference type="ARBA" id="ARBA00023125"/>
    </source>
</evidence>
<dbReference type="InterPro" id="IPR018062">
    <property type="entry name" value="HTH_AraC-typ_CS"/>
</dbReference>
<evidence type="ECO:0000259" key="8">
    <source>
        <dbReference type="PROSITE" id="PS01124"/>
    </source>
</evidence>
<dbReference type="AlphaFoldDB" id="A0A5C4SW64"/>
<dbReference type="InterPro" id="IPR018060">
    <property type="entry name" value="HTH_AraC"/>
</dbReference>
<dbReference type="PROSITE" id="PS00041">
    <property type="entry name" value="HTH_ARAC_FAMILY_1"/>
    <property type="match status" value="1"/>
</dbReference>
<keyword evidence="6" id="KW-0238">DNA-binding</keyword>
<dbReference type="SUPFAM" id="SSF46689">
    <property type="entry name" value="Homeodomain-like"/>
    <property type="match status" value="2"/>
</dbReference>
<evidence type="ECO:0000313" key="10">
    <source>
        <dbReference type="EMBL" id="TNJ55597.1"/>
    </source>
</evidence>
<evidence type="ECO:0000256" key="5">
    <source>
        <dbReference type="ARBA" id="ARBA00023015"/>
    </source>
</evidence>
<organism evidence="10 11">
    <name type="scientific">Paenibacillus hemerocallicola</name>
    <dbReference type="NCBI Taxonomy" id="1172614"/>
    <lineage>
        <taxon>Bacteria</taxon>
        <taxon>Bacillati</taxon>
        <taxon>Bacillota</taxon>
        <taxon>Bacilli</taxon>
        <taxon>Bacillales</taxon>
        <taxon>Paenibacillaceae</taxon>
        <taxon>Paenibacillus</taxon>
    </lineage>
</organism>
<dbReference type="GO" id="GO:0003700">
    <property type="term" value="F:DNA-binding transcription factor activity"/>
    <property type="evidence" value="ECO:0007669"/>
    <property type="project" value="InterPro"/>
</dbReference>
<evidence type="ECO:0000256" key="7">
    <source>
        <dbReference type="ARBA" id="ARBA00023163"/>
    </source>
</evidence>
<gene>
    <name evidence="10" type="ORF">FE784_39345</name>
</gene>
<dbReference type="InterPro" id="IPR003313">
    <property type="entry name" value="AraC-bd"/>
</dbReference>
<keyword evidence="11" id="KW-1185">Reference proteome</keyword>
<dbReference type="PANTHER" id="PTHR30532">
    <property type="entry name" value="IRON III DICITRATE-BINDING PERIPLASMIC PROTEIN"/>
    <property type="match status" value="1"/>
</dbReference>
<evidence type="ECO:0000313" key="11">
    <source>
        <dbReference type="Proteomes" id="UP000307943"/>
    </source>
</evidence>
<dbReference type="SMART" id="SM00342">
    <property type="entry name" value="HTH_ARAC"/>
    <property type="match status" value="1"/>
</dbReference>
<keyword evidence="3" id="KW-0813">Transport</keyword>
<comment type="subcellular location">
    <subcellularLocation>
        <location evidence="1">Cell envelope</location>
    </subcellularLocation>
</comment>
<reference evidence="10 11" key="1">
    <citation type="submission" date="2019-05" db="EMBL/GenBank/DDBJ databases">
        <title>We sequenced the genome of Paenibacillus hemerocallicola KCTC 33185 for further insight into its adaptation and study the phylogeny of Paenibacillus.</title>
        <authorList>
            <person name="Narsing Rao M.P."/>
        </authorList>
    </citation>
    <scope>NUCLEOTIDE SEQUENCE [LARGE SCALE GENOMIC DNA]</scope>
    <source>
        <strain evidence="10 11">KCTC 33185</strain>
    </source>
</reference>
<keyword evidence="5" id="KW-0805">Transcription regulation</keyword>
<dbReference type="GO" id="GO:0043565">
    <property type="term" value="F:sequence-specific DNA binding"/>
    <property type="evidence" value="ECO:0007669"/>
    <property type="project" value="InterPro"/>
</dbReference>
<dbReference type="InterPro" id="IPR051313">
    <property type="entry name" value="Bact_iron-sidero_bind"/>
</dbReference>
<dbReference type="EMBL" id="VDCQ01000115">
    <property type="protein sequence ID" value="TNJ55597.1"/>
    <property type="molecule type" value="Genomic_DNA"/>
</dbReference>
<evidence type="ECO:0000256" key="1">
    <source>
        <dbReference type="ARBA" id="ARBA00004196"/>
    </source>
</evidence>
<dbReference type="PROSITE" id="PS01124">
    <property type="entry name" value="HTH_ARAC_FAMILY_2"/>
    <property type="match status" value="1"/>
</dbReference>
<dbReference type="Proteomes" id="UP000307943">
    <property type="component" value="Unassembled WGS sequence"/>
</dbReference>
<accession>A0A5C4SW64</accession>
<sequence>MKIILNDEFRRKERISPMAAFERDAQPPLLFALLDIRRHDKLDAGIRLPDHHAIFYITDGKGRLELEGESPQTLIGGCCFLIVPGMAYEMHSDTERPLHGFELEFVGVRMTHPLPGNGTSPREEARFPYVGEVCRHDGPRIGEMIRGLYDSRQETGELKRFNRQRHFLELLAHLWQSAENTGAERQPEPKTGIARTIAYMEQAYNHELTRERLAKMAGMSPGYYSSLFRKETGKSPMDMLAEIRINRAKQLLLDSDSPMRDIAQSVGYSSEYYFSSRFKQVTGLSPSAYVKRSRSRQVVSSQLYTSYLRSSPLPAYGNRERPERVIGLFLEDYLTVLGVKPLMQYASSDYYQKYLEPFLEDVEKLDVGRIDFDSLRRARPDVILLGFTNFAAAGRYDRFAEIAPTFVFRQAGANWRATLRSLGSLIGREPEAEGAIERYEKNAGEARKRLAEAIGGETVALLRLHFRNGLCLYGGPEGYTGPVLYEDLGLKMPRLLQEWSRSGMRSVASIPPETLSMLEADHLFLVVDDGQKGQARKLMDSPYWKSLAAVRNGRVYAGATDVWMTFGMIAHERKIEHALDALVRNRV</sequence>
<comment type="caution">
    <text evidence="10">The sequence shown here is derived from an EMBL/GenBank/DDBJ whole genome shotgun (WGS) entry which is preliminary data.</text>
</comment>
<dbReference type="Pfam" id="PF02311">
    <property type="entry name" value="AraC_binding"/>
    <property type="match status" value="1"/>
</dbReference>
<evidence type="ECO:0000256" key="4">
    <source>
        <dbReference type="ARBA" id="ARBA00022729"/>
    </source>
</evidence>
<keyword evidence="4" id="KW-0732">Signal</keyword>
<comment type="similarity">
    <text evidence="2">Belongs to the bacterial solute-binding protein 8 family.</text>
</comment>
<dbReference type="Pfam" id="PF12833">
    <property type="entry name" value="HTH_18"/>
    <property type="match status" value="1"/>
</dbReference>
<dbReference type="PANTHER" id="PTHR30532:SF1">
    <property type="entry name" value="IRON(3+)-HYDROXAMATE-BINDING PROTEIN FHUD"/>
    <property type="match status" value="1"/>
</dbReference>
<proteinExistence type="inferred from homology"/>
<dbReference type="PROSITE" id="PS50983">
    <property type="entry name" value="FE_B12_PBP"/>
    <property type="match status" value="1"/>
</dbReference>
<dbReference type="InterPro" id="IPR002491">
    <property type="entry name" value="ABC_transptr_periplasmic_BD"/>
</dbReference>
<dbReference type="OrthoDB" id="2461801at2"/>
<dbReference type="InterPro" id="IPR009057">
    <property type="entry name" value="Homeodomain-like_sf"/>
</dbReference>
<dbReference type="GO" id="GO:0030288">
    <property type="term" value="C:outer membrane-bounded periplasmic space"/>
    <property type="evidence" value="ECO:0007669"/>
    <property type="project" value="TreeGrafter"/>
</dbReference>
<dbReference type="InterPro" id="IPR037923">
    <property type="entry name" value="HTH-like"/>
</dbReference>
<evidence type="ECO:0000256" key="3">
    <source>
        <dbReference type="ARBA" id="ARBA00022448"/>
    </source>
</evidence>
<dbReference type="GO" id="GO:1901678">
    <property type="term" value="P:iron coordination entity transport"/>
    <property type="evidence" value="ECO:0007669"/>
    <property type="project" value="UniProtKB-ARBA"/>
</dbReference>
<protein>
    <submittedName>
        <fullName evidence="10">Helix-turn-helix domain-containing protein</fullName>
    </submittedName>
</protein>
<feature type="domain" description="HTH araC/xylS-type" evidence="8">
    <location>
        <begin position="194"/>
        <end position="292"/>
    </location>
</feature>
<dbReference type="Gene3D" id="1.10.10.60">
    <property type="entry name" value="Homeodomain-like"/>
    <property type="match status" value="2"/>
</dbReference>
<name>A0A5C4SW64_9BACL</name>